<dbReference type="OrthoDB" id="10577613at2759"/>
<feature type="signal peptide" evidence="1">
    <location>
        <begin position="1"/>
        <end position="19"/>
    </location>
</feature>
<accession>A0A8S4D7I8</accession>
<name>A0A8S4D7I8_PLUXY</name>
<evidence type="ECO:0000313" key="3">
    <source>
        <dbReference type="Proteomes" id="UP000653454"/>
    </source>
</evidence>
<organism evidence="2 3">
    <name type="scientific">Plutella xylostella</name>
    <name type="common">Diamondback moth</name>
    <name type="synonym">Plutella maculipennis</name>
    <dbReference type="NCBI Taxonomy" id="51655"/>
    <lineage>
        <taxon>Eukaryota</taxon>
        <taxon>Metazoa</taxon>
        <taxon>Ecdysozoa</taxon>
        <taxon>Arthropoda</taxon>
        <taxon>Hexapoda</taxon>
        <taxon>Insecta</taxon>
        <taxon>Pterygota</taxon>
        <taxon>Neoptera</taxon>
        <taxon>Endopterygota</taxon>
        <taxon>Lepidoptera</taxon>
        <taxon>Glossata</taxon>
        <taxon>Ditrysia</taxon>
        <taxon>Yponomeutoidea</taxon>
        <taxon>Plutellidae</taxon>
        <taxon>Plutella</taxon>
    </lineage>
</organism>
<keyword evidence="1" id="KW-0732">Signal</keyword>
<dbReference type="Proteomes" id="UP000653454">
    <property type="component" value="Unassembled WGS sequence"/>
</dbReference>
<dbReference type="EMBL" id="CAJHNJ030000002">
    <property type="protein sequence ID" value="CAG9090502.1"/>
    <property type="molecule type" value="Genomic_DNA"/>
</dbReference>
<sequence>MKLTFVLLFVTLCALSANSYSVPDFQAVNEETYEEGQDLVEDPRGCICDNNCRVCIKNKCMDCAKPAEELEAEPLDQGSASPSKCNPNRCDSNCRWCFNGKCHCDWQ</sequence>
<evidence type="ECO:0000256" key="1">
    <source>
        <dbReference type="SAM" id="SignalP"/>
    </source>
</evidence>
<evidence type="ECO:0000313" key="2">
    <source>
        <dbReference type="EMBL" id="CAG9090502.1"/>
    </source>
</evidence>
<feature type="chain" id="PRO_5035726498" evidence="1">
    <location>
        <begin position="20"/>
        <end position="107"/>
    </location>
</feature>
<proteinExistence type="predicted"/>
<protein>
    <submittedName>
        <fullName evidence="2">(diamondback moth) hypothetical protein</fullName>
    </submittedName>
</protein>
<dbReference type="KEGG" id="pxy:105389109"/>
<keyword evidence="3" id="KW-1185">Reference proteome</keyword>
<gene>
    <name evidence="2" type="ORF">PLXY2_LOCUS669</name>
</gene>
<reference evidence="2" key="1">
    <citation type="submission" date="2020-11" db="EMBL/GenBank/DDBJ databases">
        <authorList>
            <person name="Whiteford S."/>
        </authorList>
    </citation>
    <scope>NUCLEOTIDE SEQUENCE</scope>
</reference>
<dbReference type="AlphaFoldDB" id="A0A8S4D7I8"/>
<comment type="caution">
    <text evidence="2">The sequence shown here is derived from an EMBL/GenBank/DDBJ whole genome shotgun (WGS) entry which is preliminary data.</text>
</comment>